<evidence type="ECO:0000256" key="3">
    <source>
        <dbReference type="ARBA" id="ARBA00022692"/>
    </source>
</evidence>
<comment type="caution">
    <text evidence="8">The sequence shown here is derived from an EMBL/GenBank/DDBJ whole genome shotgun (WGS) entry which is preliminary data.</text>
</comment>
<evidence type="ECO:0008006" key="10">
    <source>
        <dbReference type="Google" id="ProtNLM"/>
    </source>
</evidence>
<reference evidence="8 9" key="1">
    <citation type="submission" date="2018-06" db="EMBL/GenBank/DDBJ databases">
        <title>Complete Genomes of Monosporascus.</title>
        <authorList>
            <person name="Robinson A.J."/>
            <person name="Natvig D.O."/>
        </authorList>
    </citation>
    <scope>NUCLEOTIDE SEQUENCE [LARGE SCALE GENOMIC DNA]</scope>
    <source>
        <strain evidence="8 9">CBS 609.92</strain>
    </source>
</reference>
<proteinExistence type="predicted"/>
<evidence type="ECO:0000313" key="9">
    <source>
        <dbReference type="Proteomes" id="UP000294003"/>
    </source>
</evidence>
<dbReference type="PANTHER" id="PTHR23501">
    <property type="entry name" value="MAJOR FACILITATOR SUPERFAMILY"/>
    <property type="match status" value="1"/>
</dbReference>
<evidence type="ECO:0000313" key="8">
    <source>
        <dbReference type="EMBL" id="RYO95047.1"/>
    </source>
</evidence>
<dbReference type="Proteomes" id="UP000294003">
    <property type="component" value="Unassembled WGS sequence"/>
</dbReference>
<name>A0ABY0HK91_9PEZI</name>
<feature type="transmembrane region" description="Helical" evidence="6">
    <location>
        <begin position="140"/>
        <end position="160"/>
    </location>
</feature>
<evidence type="ECO:0000256" key="7">
    <source>
        <dbReference type="SAM" id="SignalP"/>
    </source>
</evidence>
<evidence type="ECO:0000256" key="1">
    <source>
        <dbReference type="ARBA" id="ARBA00004141"/>
    </source>
</evidence>
<dbReference type="SUPFAM" id="SSF103473">
    <property type="entry name" value="MFS general substrate transporter"/>
    <property type="match status" value="1"/>
</dbReference>
<feature type="transmembrane region" description="Helical" evidence="6">
    <location>
        <begin position="166"/>
        <end position="188"/>
    </location>
</feature>
<accession>A0ABY0HK91</accession>
<keyword evidence="2" id="KW-0813">Transport</keyword>
<comment type="subcellular location">
    <subcellularLocation>
        <location evidence="1">Membrane</location>
        <topology evidence="1">Multi-pass membrane protein</topology>
    </subcellularLocation>
</comment>
<feature type="transmembrane region" description="Helical" evidence="6">
    <location>
        <begin position="243"/>
        <end position="261"/>
    </location>
</feature>
<keyword evidence="9" id="KW-1185">Reference proteome</keyword>
<evidence type="ECO:0000256" key="2">
    <source>
        <dbReference type="ARBA" id="ARBA00022448"/>
    </source>
</evidence>
<keyword evidence="3 6" id="KW-0812">Transmembrane</keyword>
<keyword evidence="5 6" id="KW-0472">Membrane</keyword>
<feature type="signal peptide" evidence="7">
    <location>
        <begin position="1"/>
        <end position="25"/>
    </location>
</feature>
<protein>
    <recommendedName>
        <fullName evidence="10">Major facilitator superfamily (MFS) profile domain-containing protein</fullName>
    </recommendedName>
</protein>
<organism evidence="8 9">
    <name type="scientific">Monosporascus cannonballus</name>
    <dbReference type="NCBI Taxonomy" id="155416"/>
    <lineage>
        <taxon>Eukaryota</taxon>
        <taxon>Fungi</taxon>
        <taxon>Dikarya</taxon>
        <taxon>Ascomycota</taxon>
        <taxon>Pezizomycotina</taxon>
        <taxon>Sordariomycetes</taxon>
        <taxon>Xylariomycetidae</taxon>
        <taxon>Xylariales</taxon>
        <taxon>Xylariales incertae sedis</taxon>
        <taxon>Monosporascus</taxon>
    </lineage>
</organism>
<evidence type="ECO:0000256" key="6">
    <source>
        <dbReference type="SAM" id="Phobius"/>
    </source>
</evidence>
<dbReference type="PANTHER" id="PTHR23501:SF177">
    <property type="entry name" value="MAJOR FACILITATOR SUPERFAMILY (MFS) PROFILE DOMAIN-CONTAINING PROTEIN-RELATED"/>
    <property type="match status" value="1"/>
</dbReference>
<dbReference type="EMBL" id="QJNS01000005">
    <property type="protein sequence ID" value="RYO95047.1"/>
    <property type="molecule type" value="Genomic_DNA"/>
</dbReference>
<feature type="chain" id="PRO_5046996251" description="Major facilitator superfamily (MFS) profile domain-containing protein" evidence="7">
    <location>
        <begin position="26"/>
        <end position="283"/>
    </location>
</feature>
<keyword evidence="4 6" id="KW-1133">Transmembrane helix</keyword>
<dbReference type="Gene3D" id="1.20.1250.20">
    <property type="entry name" value="MFS general substrate transporter like domains"/>
    <property type="match status" value="1"/>
</dbReference>
<gene>
    <name evidence="8" type="ORF">DL762_000240</name>
</gene>
<evidence type="ECO:0000256" key="4">
    <source>
        <dbReference type="ARBA" id="ARBA00022989"/>
    </source>
</evidence>
<sequence>MLIGLWTGVFMVSTITGPLIGGAFTSEWGGQSRPWSDGSVIVTFVVTEWFEGEYAMVPLSLLKLRMAWSNAVYGFITNLTNFNTQFYLPIYFQSIYGQSAFTSGVNAVSYIAFFALGSMISGILIGKTRFLRSRYIGPQVIFGIGIGLGSQIPMTALQSFSAPENVASITGIMLMFQSIASAYFLTAAQSIFANRLLRILARDAPHLDAGRVLATGASDIQRVFTGDDLQSVLEAYMVGIKDVLAFISACSAFLVLLSLVIPSKKPPRHDSKPGEKDETAALP</sequence>
<keyword evidence="7" id="KW-0732">Signal</keyword>
<evidence type="ECO:0000256" key="5">
    <source>
        <dbReference type="ARBA" id="ARBA00023136"/>
    </source>
</evidence>
<dbReference type="InterPro" id="IPR036259">
    <property type="entry name" value="MFS_trans_sf"/>
</dbReference>
<feature type="transmembrane region" description="Helical" evidence="6">
    <location>
        <begin position="107"/>
        <end position="128"/>
    </location>
</feature>